<evidence type="ECO:0000256" key="2">
    <source>
        <dbReference type="ARBA" id="ARBA00022692"/>
    </source>
</evidence>
<evidence type="ECO:0000256" key="6">
    <source>
        <dbReference type="SAM" id="Phobius"/>
    </source>
</evidence>
<evidence type="ECO:0000313" key="8">
    <source>
        <dbReference type="EMBL" id="AKE62256.1"/>
    </source>
</evidence>
<evidence type="ECO:0000256" key="1">
    <source>
        <dbReference type="ARBA" id="ARBA00004141"/>
    </source>
</evidence>
<sequence>MSEHHEHHRHHAVSSGVRLYWALGLTLSFSIVELVFGWMSGSLALLADAGHMVTDGAALGLAAFSAWLANKKPSEKHSFGWGRAELFAALFNAITMLLVVAGIAFESWQRFMNTQPINGLSVSIVAVIGLIINIIVAKILSAGQDNLNVKAAFIHVLGDLLGSVAALIAGIVIWTTGWTPIDPLLSLVIGGIVLSSSLSLLKNSFHRLLDGVPAPYSLMELAEKLKSINGVVCIADLHLWSISAERSALTATVYLQSFDLWPEILHQLQHEMNDEGINHCTFQPELISDKSLDCQDILCTQLRY</sequence>
<evidence type="ECO:0000256" key="3">
    <source>
        <dbReference type="ARBA" id="ARBA00022906"/>
    </source>
</evidence>
<feature type="transmembrane region" description="Helical" evidence="6">
    <location>
        <begin position="20"/>
        <end position="39"/>
    </location>
</feature>
<reference evidence="8 9" key="1">
    <citation type="submission" date="2015-03" db="EMBL/GenBank/DDBJ databases">
        <title>Complete genome sequence of Citrobacter amalonaticus Y19.</title>
        <authorList>
            <person name="Park S."/>
        </authorList>
    </citation>
    <scope>NUCLEOTIDE SEQUENCE [LARGE SCALE GENOMIC DNA]</scope>
    <source>
        <strain evidence="8 9">Y19</strain>
        <plasmid evidence="9">Plasmid</plasmid>
    </source>
</reference>
<dbReference type="Pfam" id="PF01545">
    <property type="entry name" value="Cation_efflux"/>
    <property type="match status" value="1"/>
</dbReference>
<name>A0A0F6U088_CITAM</name>
<accession>A0A0F6U088</accession>
<gene>
    <name evidence="8" type="ORF">F384_27335</name>
</gene>
<keyword evidence="3" id="KW-0813">Transport</keyword>
<feature type="transmembrane region" description="Helical" evidence="6">
    <location>
        <begin position="81"/>
        <end position="105"/>
    </location>
</feature>
<dbReference type="EMBL" id="CP011133">
    <property type="protein sequence ID" value="AKE62256.1"/>
    <property type="molecule type" value="Genomic_DNA"/>
</dbReference>
<evidence type="ECO:0000256" key="4">
    <source>
        <dbReference type="ARBA" id="ARBA00022989"/>
    </source>
</evidence>
<dbReference type="GO" id="GO:0005886">
    <property type="term" value="C:plasma membrane"/>
    <property type="evidence" value="ECO:0007669"/>
    <property type="project" value="TreeGrafter"/>
</dbReference>
<feature type="transmembrane region" description="Helical" evidence="6">
    <location>
        <begin position="183"/>
        <end position="201"/>
    </location>
</feature>
<proteinExistence type="predicted"/>
<dbReference type="PATRIC" id="fig|1261127.3.peg.5675"/>
<dbReference type="InterPro" id="IPR050681">
    <property type="entry name" value="CDF/SLC30A"/>
</dbReference>
<keyword evidence="2 6" id="KW-0812">Transmembrane</keyword>
<protein>
    <recommendedName>
        <fullName evidence="7">Cation efflux protein transmembrane domain-containing protein</fullName>
    </recommendedName>
</protein>
<dbReference type="AlphaFoldDB" id="A0A0F6U088"/>
<feature type="transmembrane region" description="Helical" evidence="6">
    <location>
        <begin position="117"/>
        <end position="140"/>
    </location>
</feature>
<keyword evidence="3" id="KW-0864">Zinc transport</keyword>
<dbReference type="InterPro" id="IPR002524">
    <property type="entry name" value="Cation_efflux"/>
</dbReference>
<dbReference type="Proteomes" id="UP000034085">
    <property type="component" value="Plasmid"/>
</dbReference>
<dbReference type="OrthoDB" id="9809646at2"/>
<keyword evidence="5 6" id="KW-0472">Membrane</keyword>
<feature type="transmembrane region" description="Helical" evidence="6">
    <location>
        <begin position="51"/>
        <end position="69"/>
    </location>
</feature>
<keyword evidence="8" id="KW-0614">Plasmid</keyword>
<dbReference type="Gene3D" id="1.20.1510.10">
    <property type="entry name" value="Cation efflux protein transmembrane domain"/>
    <property type="match status" value="1"/>
</dbReference>
<dbReference type="InterPro" id="IPR027469">
    <property type="entry name" value="Cation_efflux_TMD_sf"/>
</dbReference>
<dbReference type="PANTHER" id="PTHR11562:SF17">
    <property type="entry name" value="RE54080P-RELATED"/>
    <property type="match status" value="1"/>
</dbReference>
<comment type="subcellular location">
    <subcellularLocation>
        <location evidence="1">Membrane</location>
        <topology evidence="1">Multi-pass membrane protein</topology>
    </subcellularLocation>
</comment>
<keyword evidence="3" id="KW-0406">Ion transport</keyword>
<evidence type="ECO:0000256" key="5">
    <source>
        <dbReference type="ARBA" id="ARBA00023136"/>
    </source>
</evidence>
<dbReference type="KEGG" id="cama:F384_27335"/>
<feature type="transmembrane region" description="Helical" evidence="6">
    <location>
        <begin position="152"/>
        <end position="177"/>
    </location>
</feature>
<keyword evidence="3" id="KW-0862">Zinc</keyword>
<feature type="domain" description="Cation efflux protein transmembrane" evidence="7">
    <location>
        <begin position="22"/>
        <end position="209"/>
    </location>
</feature>
<keyword evidence="4 6" id="KW-1133">Transmembrane helix</keyword>
<dbReference type="HOGENOM" id="CLU_013430_0_0_6"/>
<evidence type="ECO:0000313" key="9">
    <source>
        <dbReference type="Proteomes" id="UP000034085"/>
    </source>
</evidence>
<dbReference type="PANTHER" id="PTHR11562">
    <property type="entry name" value="CATION EFFLUX PROTEIN/ ZINC TRANSPORTER"/>
    <property type="match status" value="1"/>
</dbReference>
<dbReference type="InterPro" id="IPR058533">
    <property type="entry name" value="Cation_efflux_TM"/>
</dbReference>
<dbReference type="RefSeq" id="WP_046499290.1">
    <property type="nucleotide sequence ID" value="NZ_CP011133.1"/>
</dbReference>
<evidence type="ECO:0000259" key="7">
    <source>
        <dbReference type="Pfam" id="PF01545"/>
    </source>
</evidence>
<dbReference type="SUPFAM" id="SSF161111">
    <property type="entry name" value="Cation efflux protein transmembrane domain-like"/>
    <property type="match status" value="1"/>
</dbReference>
<organism evidence="8 9">
    <name type="scientific">Citrobacter amalonaticus Y19</name>
    <dbReference type="NCBI Taxonomy" id="1261127"/>
    <lineage>
        <taxon>Bacteria</taxon>
        <taxon>Pseudomonadati</taxon>
        <taxon>Pseudomonadota</taxon>
        <taxon>Gammaproteobacteria</taxon>
        <taxon>Enterobacterales</taxon>
        <taxon>Enterobacteriaceae</taxon>
        <taxon>Citrobacter</taxon>
    </lineage>
</organism>
<dbReference type="NCBIfam" id="TIGR01297">
    <property type="entry name" value="CDF"/>
    <property type="match status" value="1"/>
</dbReference>
<geneLocation type="plasmid" evidence="8">
    <name>unnamed</name>
</geneLocation>
<dbReference type="GO" id="GO:0005385">
    <property type="term" value="F:zinc ion transmembrane transporter activity"/>
    <property type="evidence" value="ECO:0007669"/>
    <property type="project" value="TreeGrafter"/>
</dbReference>